<organism evidence="1 2">
    <name type="scientific">Cupriavidus pinatubonensis</name>
    <dbReference type="NCBI Taxonomy" id="248026"/>
    <lineage>
        <taxon>Bacteria</taxon>
        <taxon>Pseudomonadati</taxon>
        <taxon>Pseudomonadota</taxon>
        <taxon>Betaproteobacteria</taxon>
        <taxon>Burkholderiales</taxon>
        <taxon>Burkholderiaceae</taxon>
        <taxon>Cupriavidus</taxon>
    </lineage>
</organism>
<accession>A0ABM8Y2J6</accession>
<evidence type="ECO:0000313" key="1">
    <source>
        <dbReference type="EMBL" id="CAG9186979.1"/>
    </source>
</evidence>
<name>A0ABM8Y2J6_9BURK</name>
<gene>
    <name evidence="1" type="ORF">LMG23994_06482</name>
</gene>
<reference evidence="1 2" key="1">
    <citation type="submission" date="2021-08" db="EMBL/GenBank/DDBJ databases">
        <authorList>
            <person name="Peeters C."/>
        </authorList>
    </citation>
    <scope>NUCLEOTIDE SEQUENCE [LARGE SCALE GENOMIC DNA]</scope>
    <source>
        <strain evidence="1 2">LMG 23994</strain>
    </source>
</reference>
<dbReference type="EMBL" id="CAJZAF010000056">
    <property type="protein sequence ID" value="CAG9186979.1"/>
    <property type="molecule type" value="Genomic_DNA"/>
</dbReference>
<dbReference type="RefSeq" id="WP_224010057.1">
    <property type="nucleotide sequence ID" value="NZ_CAJZAF010000056.1"/>
</dbReference>
<evidence type="ECO:0008006" key="3">
    <source>
        <dbReference type="Google" id="ProtNLM"/>
    </source>
</evidence>
<keyword evidence="2" id="KW-1185">Reference proteome</keyword>
<sequence length="122" mass="13069">MPKTARALLQLPPATAAAIEKLGADLAVARLRRKESLKTWSKRMGVSVPTLQRLEAGDPAVGIGIVATALWLIKRDGELGNLAAPEHDQGAIEMDVREAVELGRARAQAAAEARLRTNREKG</sequence>
<protein>
    <recommendedName>
        <fullName evidence="3">DNA-binding protein</fullName>
    </recommendedName>
</protein>
<evidence type="ECO:0000313" key="2">
    <source>
        <dbReference type="Proteomes" id="UP000701702"/>
    </source>
</evidence>
<proteinExistence type="predicted"/>
<dbReference type="Gene3D" id="1.10.260.40">
    <property type="entry name" value="lambda repressor-like DNA-binding domains"/>
    <property type="match status" value="1"/>
</dbReference>
<dbReference type="Proteomes" id="UP000701702">
    <property type="component" value="Unassembled WGS sequence"/>
</dbReference>
<dbReference type="InterPro" id="IPR010982">
    <property type="entry name" value="Lambda_DNA-bd_dom_sf"/>
</dbReference>
<comment type="caution">
    <text evidence="1">The sequence shown here is derived from an EMBL/GenBank/DDBJ whole genome shotgun (WGS) entry which is preliminary data.</text>
</comment>
<dbReference type="SUPFAM" id="SSF47413">
    <property type="entry name" value="lambda repressor-like DNA-binding domains"/>
    <property type="match status" value="1"/>
</dbReference>